<feature type="region of interest" description="Disordered" evidence="1">
    <location>
        <begin position="83"/>
        <end position="106"/>
    </location>
</feature>
<protein>
    <submittedName>
        <fullName evidence="2">Uncharacterized protein</fullName>
    </submittedName>
</protein>
<evidence type="ECO:0000256" key="1">
    <source>
        <dbReference type="SAM" id="MobiDB-lite"/>
    </source>
</evidence>
<comment type="caution">
    <text evidence="2">The sequence shown here is derived from an EMBL/GenBank/DDBJ whole genome shotgun (WGS) entry which is preliminary data.</text>
</comment>
<accession>A0A5B7CRL9</accession>
<dbReference type="Proteomes" id="UP000324222">
    <property type="component" value="Unassembled WGS sequence"/>
</dbReference>
<dbReference type="EMBL" id="VSRR010000180">
    <property type="protein sequence ID" value="MPC11758.1"/>
    <property type="molecule type" value="Genomic_DNA"/>
</dbReference>
<organism evidence="2 3">
    <name type="scientific">Portunus trituberculatus</name>
    <name type="common">Swimming crab</name>
    <name type="synonym">Neptunus trituberculatus</name>
    <dbReference type="NCBI Taxonomy" id="210409"/>
    <lineage>
        <taxon>Eukaryota</taxon>
        <taxon>Metazoa</taxon>
        <taxon>Ecdysozoa</taxon>
        <taxon>Arthropoda</taxon>
        <taxon>Crustacea</taxon>
        <taxon>Multicrustacea</taxon>
        <taxon>Malacostraca</taxon>
        <taxon>Eumalacostraca</taxon>
        <taxon>Eucarida</taxon>
        <taxon>Decapoda</taxon>
        <taxon>Pleocyemata</taxon>
        <taxon>Brachyura</taxon>
        <taxon>Eubrachyura</taxon>
        <taxon>Portunoidea</taxon>
        <taxon>Portunidae</taxon>
        <taxon>Portuninae</taxon>
        <taxon>Portunus</taxon>
    </lineage>
</organism>
<reference evidence="2 3" key="1">
    <citation type="submission" date="2019-05" db="EMBL/GenBank/DDBJ databases">
        <title>Another draft genome of Portunus trituberculatus and its Hox gene families provides insights of decapod evolution.</title>
        <authorList>
            <person name="Jeong J.-H."/>
            <person name="Song I."/>
            <person name="Kim S."/>
            <person name="Choi T."/>
            <person name="Kim D."/>
            <person name="Ryu S."/>
            <person name="Kim W."/>
        </authorList>
    </citation>
    <scope>NUCLEOTIDE SEQUENCE [LARGE SCALE GENOMIC DNA]</scope>
    <source>
        <tissue evidence="2">Muscle</tissue>
    </source>
</reference>
<feature type="region of interest" description="Disordered" evidence="1">
    <location>
        <begin position="1"/>
        <end position="26"/>
    </location>
</feature>
<evidence type="ECO:0000313" key="3">
    <source>
        <dbReference type="Proteomes" id="UP000324222"/>
    </source>
</evidence>
<gene>
    <name evidence="2" type="ORF">E2C01_004433</name>
</gene>
<keyword evidence="3" id="KW-1185">Reference proteome</keyword>
<feature type="compositionally biased region" description="Polar residues" evidence="1">
    <location>
        <begin position="10"/>
        <end position="23"/>
    </location>
</feature>
<name>A0A5B7CRL9_PORTR</name>
<dbReference type="AlphaFoldDB" id="A0A5B7CRL9"/>
<proteinExistence type="predicted"/>
<evidence type="ECO:0000313" key="2">
    <source>
        <dbReference type="EMBL" id="MPC11758.1"/>
    </source>
</evidence>
<sequence>MKSVPLGDTNELSEVPPTSQGYSPFQHLGYSQHGNGICGINCKKVGEDKYNSGDALRATFLGERHTRGPQGQRAFGASFLQQRSVGLPEPEGRKTQHDARESERRTPTIVFAVESAALGGGANVAVVALGRVF</sequence>
<feature type="compositionally biased region" description="Basic and acidic residues" evidence="1">
    <location>
        <begin position="90"/>
        <end position="106"/>
    </location>
</feature>